<dbReference type="HOGENOM" id="CLU_029537_5_0_3"/>
<evidence type="ECO:0000313" key="2">
    <source>
        <dbReference type="EMBL" id="CAE07999.1"/>
    </source>
</evidence>
<dbReference type="Proteomes" id="UP000001422">
    <property type="component" value="Chromosome"/>
</dbReference>
<accession>Q7U656</accession>
<gene>
    <name evidence="2" type="ordered locus">SYNW1484</name>
</gene>
<dbReference type="InterPro" id="IPR000073">
    <property type="entry name" value="AB_hydrolase_1"/>
</dbReference>
<dbReference type="Gene3D" id="3.40.50.1820">
    <property type="entry name" value="alpha/beta hydrolase"/>
    <property type="match status" value="1"/>
</dbReference>
<name>Q7U656_PARMW</name>
<protein>
    <submittedName>
        <fullName evidence="2">Lipase family protein</fullName>
        <ecNumber evidence="2">3.1.1.3</ecNumber>
    </submittedName>
</protein>
<dbReference type="KEGG" id="syw:SYNW1484"/>
<proteinExistence type="predicted"/>
<dbReference type="STRING" id="84588.SYNW1484"/>
<sequence length="195" mass="21915">MTRPLVLVHGLWDTPRVFHRLIQRIDQPDRPLLAPHLPHGLGVVPLRELARRLDQHILQQYGRETPIDLLGFSMGGVIGRIWLQELRGAERTDRFFSVGSPQNGTLAALAVPRRLLAGVADMKPASDLLKQLNRQVGALAPVVCRSYFCRWDLMVSPGWMAVLPRGTQTELPVWTHQQLIAHPQALQRLAQDLGC</sequence>
<keyword evidence="2" id="KW-0378">Hydrolase</keyword>
<feature type="domain" description="AB hydrolase-1" evidence="1">
    <location>
        <begin position="4"/>
        <end position="140"/>
    </location>
</feature>
<dbReference type="SUPFAM" id="SSF53474">
    <property type="entry name" value="alpha/beta-Hydrolases"/>
    <property type="match status" value="1"/>
</dbReference>
<dbReference type="Pfam" id="PF00561">
    <property type="entry name" value="Abhydrolase_1"/>
    <property type="match status" value="1"/>
</dbReference>
<organism evidence="2 3">
    <name type="scientific">Parasynechococcus marenigrum (strain WH8102)</name>
    <dbReference type="NCBI Taxonomy" id="84588"/>
    <lineage>
        <taxon>Bacteria</taxon>
        <taxon>Bacillati</taxon>
        <taxon>Cyanobacteriota</taxon>
        <taxon>Cyanophyceae</taxon>
        <taxon>Synechococcales</taxon>
        <taxon>Prochlorococcaceae</taxon>
        <taxon>Parasynechococcus</taxon>
        <taxon>Parasynechococcus marenigrum</taxon>
    </lineage>
</organism>
<dbReference type="ESTHER" id="synpx-q7u656">
    <property type="family name" value="Lipase_2"/>
</dbReference>
<reference evidence="2 3" key="1">
    <citation type="journal article" date="2003" name="Nature">
        <title>The genome of a motile marine Synechococcus.</title>
        <authorList>
            <person name="Palenik B."/>
            <person name="Brahamsha B."/>
            <person name="Larimer F."/>
            <person name="Land M."/>
            <person name="Hauser L."/>
            <person name="Chain P."/>
            <person name="Lamerdin J."/>
            <person name="Regala W."/>
            <person name="Allen E.A."/>
            <person name="McCarren J."/>
            <person name="Paulsen I."/>
            <person name="Dufresne A."/>
            <person name="Partensky F."/>
            <person name="Webb E."/>
            <person name="Waterbury J."/>
        </authorList>
    </citation>
    <scope>NUCLEOTIDE SEQUENCE [LARGE SCALE GENOMIC DNA]</scope>
    <source>
        <strain evidence="2 3">WH8102</strain>
    </source>
</reference>
<dbReference type="InterPro" id="IPR029058">
    <property type="entry name" value="AB_hydrolase_fold"/>
</dbReference>
<dbReference type="RefSeq" id="WP_011128348.1">
    <property type="nucleotide sequence ID" value="NC_005070.1"/>
</dbReference>
<keyword evidence="3" id="KW-1185">Reference proteome</keyword>
<dbReference type="GO" id="GO:0004806">
    <property type="term" value="F:triacylglycerol lipase activity"/>
    <property type="evidence" value="ECO:0007669"/>
    <property type="project" value="UniProtKB-EC"/>
</dbReference>
<dbReference type="eggNOG" id="COG1075">
    <property type="taxonomic scope" value="Bacteria"/>
</dbReference>
<dbReference type="AlphaFoldDB" id="Q7U656"/>
<evidence type="ECO:0000259" key="1">
    <source>
        <dbReference type="Pfam" id="PF00561"/>
    </source>
</evidence>
<evidence type="ECO:0000313" key="3">
    <source>
        <dbReference type="Proteomes" id="UP000001422"/>
    </source>
</evidence>
<dbReference type="EC" id="3.1.1.3" evidence="2"/>
<dbReference type="EMBL" id="BX569693">
    <property type="protein sequence ID" value="CAE07999.1"/>
    <property type="molecule type" value="Genomic_DNA"/>
</dbReference>